<feature type="region of interest" description="Disordered" evidence="1">
    <location>
        <begin position="1"/>
        <end position="58"/>
    </location>
</feature>
<gene>
    <name evidence="2" type="ORF">BJ508DRAFT_331438</name>
</gene>
<evidence type="ECO:0000313" key="3">
    <source>
        <dbReference type="Proteomes" id="UP000275078"/>
    </source>
</evidence>
<feature type="compositionally biased region" description="Basic residues" evidence="1">
    <location>
        <begin position="1"/>
        <end position="12"/>
    </location>
</feature>
<protein>
    <submittedName>
        <fullName evidence="2">Uncharacterized protein</fullName>
    </submittedName>
</protein>
<reference evidence="2 3" key="1">
    <citation type="journal article" date="2018" name="Nat. Ecol. Evol.">
        <title>Pezizomycetes genomes reveal the molecular basis of ectomycorrhizal truffle lifestyle.</title>
        <authorList>
            <person name="Murat C."/>
            <person name="Payen T."/>
            <person name="Noel B."/>
            <person name="Kuo A."/>
            <person name="Morin E."/>
            <person name="Chen J."/>
            <person name="Kohler A."/>
            <person name="Krizsan K."/>
            <person name="Balestrini R."/>
            <person name="Da Silva C."/>
            <person name="Montanini B."/>
            <person name="Hainaut M."/>
            <person name="Levati E."/>
            <person name="Barry K.W."/>
            <person name="Belfiori B."/>
            <person name="Cichocki N."/>
            <person name="Clum A."/>
            <person name="Dockter R.B."/>
            <person name="Fauchery L."/>
            <person name="Guy J."/>
            <person name="Iotti M."/>
            <person name="Le Tacon F."/>
            <person name="Lindquist E.A."/>
            <person name="Lipzen A."/>
            <person name="Malagnac F."/>
            <person name="Mello A."/>
            <person name="Molinier V."/>
            <person name="Miyauchi S."/>
            <person name="Poulain J."/>
            <person name="Riccioni C."/>
            <person name="Rubini A."/>
            <person name="Sitrit Y."/>
            <person name="Splivallo R."/>
            <person name="Traeger S."/>
            <person name="Wang M."/>
            <person name="Zifcakova L."/>
            <person name="Wipf D."/>
            <person name="Zambonelli A."/>
            <person name="Paolocci F."/>
            <person name="Nowrousian M."/>
            <person name="Ottonello S."/>
            <person name="Baldrian P."/>
            <person name="Spatafora J.W."/>
            <person name="Henrissat B."/>
            <person name="Nagy L.G."/>
            <person name="Aury J.M."/>
            <person name="Wincker P."/>
            <person name="Grigoriev I.V."/>
            <person name="Bonfante P."/>
            <person name="Martin F.M."/>
        </authorList>
    </citation>
    <scope>NUCLEOTIDE SEQUENCE [LARGE SCALE GENOMIC DNA]</scope>
    <source>
        <strain evidence="2 3">RN42</strain>
    </source>
</reference>
<dbReference type="Proteomes" id="UP000275078">
    <property type="component" value="Unassembled WGS sequence"/>
</dbReference>
<dbReference type="EMBL" id="ML119750">
    <property type="protein sequence ID" value="RPA76151.1"/>
    <property type="molecule type" value="Genomic_DNA"/>
</dbReference>
<keyword evidence="3" id="KW-1185">Reference proteome</keyword>
<feature type="compositionally biased region" description="Low complexity" evidence="1">
    <location>
        <begin position="44"/>
        <end position="57"/>
    </location>
</feature>
<feature type="compositionally biased region" description="Low complexity" evidence="1">
    <location>
        <begin position="19"/>
        <end position="31"/>
    </location>
</feature>
<accession>A0A3N4HVZ0</accession>
<dbReference type="AlphaFoldDB" id="A0A3N4HVZ0"/>
<evidence type="ECO:0000313" key="2">
    <source>
        <dbReference type="EMBL" id="RPA76151.1"/>
    </source>
</evidence>
<proteinExistence type="predicted"/>
<organism evidence="2 3">
    <name type="scientific">Ascobolus immersus RN42</name>
    <dbReference type="NCBI Taxonomy" id="1160509"/>
    <lineage>
        <taxon>Eukaryota</taxon>
        <taxon>Fungi</taxon>
        <taxon>Dikarya</taxon>
        <taxon>Ascomycota</taxon>
        <taxon>Pezizomycotina</taxon>
        <taxon>Pezizomycetes</taxon>
        <taxon>Pezizales</taxon>
        <taxon>Ascobolaceae</taxon>
        <taxon>Ascobolus</taxon>
    </lineage>
</organism>
<evidence type="ECO:0000256" key="1">
    <source>
        <dbReference type="SAM" id="MobiDB-lite"/>
    </source>
</evidence>
<feature type="region of interest" description="Disordered" evidence="1">
    <location>
        <begin position="125"/>
        <end position="169"/>
    </location>
</feature>
<name>A0A3N4HVZ0_ASCIM</name>
<sequence>MTPPNKLKRKASPKMAAVAPKSTKQAKTTKSAAEDANDSESDNTIATPTSSLPTTSAYIKPIRRPSYIITGVPTPPPTQAEIDEGLAILRAYRAKRKEKEDKKIAAWDRKARIAKAQAQLDEDRRLGRYHWAPKEPVSNDTAPKDEEGAKETKGSEVASSMVAPKKEVA</sequence>
<feature type="compositionally biased region" description="Basic and acidic residues" evidence="1">
    <location>
        <begin position="142"/>
        <end position="154"/>
    </location>
</feature>